<dbReference type="PANTHER" id="PTHR11527">
    <property type="entry name" value="HEAT-SHOCK PROTEIN 20 FAMILY MEMBER"/>
    <property type="match status" value="1"/>
</dbReference>
<evidence type="ECO:0000256" key="2">
    <source>
        <dbReference type="RuleBase" id="RU003616"/>
    </source>
</evidence>
<dbReference type="InterPro" id="IPR031107">
    <property type="entry name" value="Small_HSP"/>
</dbReference>
<dbReference type="AlphaFoldDB" id="A0A7J0BPB3"/>
<comment type="caution">
    <text evidence="4">The sequence shown here is derived from an EMBL/GenBank/DDBJ whole genome shotgun (WGS) entry which is preliminary data.</text>
</comment>
<dbReference type="InterPro" id="IPR002068">
    <property type="entry name" value="A-crystallin/Hsp20_dom"/>
</dbReference>
<comment type="similarity">
    <text evidence="1 2">Belongs to the small heat shock protein (HSP20) family.</text>
</comment>
<name>A0A7J0BPB3_9BACT</name>
<keyword evidence="5" id="KW-1185">Reference proteome</keyword>
<evidence type="ECO:0000259" key="3">
    <source>
        <dbReference type="PROSITE" id="PS01031"/>
    </source>
</evidence>
<protein>
    <submittedName>
        <fullName evidence="4">HSP20 family protein</fullName>
    </submittedName>
</protein>
<sequence length="143" mass="16445">MPNFKNWKSQQLQRLRMDSERMFDRLCADFGLPSVCRPLLEDPNLSMTDTRDSVVVEAVLPGMKPEEISIFVEEDILVVRCEHHASCAEASGASVFEQRFRLPCKVRAEDVKAEFDGEKLSITMPKCKRPEMRRIPVVFVNSR</sequence>
<organism evidence="4 5">
    <name type="scientific">Desulfovibrio psychrotolerans</name>
    <dbReference type="NCBI Taxonomy" id="415242"/>
    <lineage>
        <taxon>Bacteria</taxon>
        <taxon>Pseudomonadati</taxon>
        <taxon>Thermodesulfobacteriota</taxon>
        <taxon>Desulfovibrionia</taxon>
        <taxon>Desulfovibrionales</taxon>
        <taxon>Desulfovibrionaceae</taxon>
        <taxon>Desulfovibrio</taxon>
    </lineage>
</organism>
<dbReference type="Pfam" id="PF00011">
    <property type="entry name" value="HSP20"/>
    <property type="match status" value="1"/>
</dbReference>
<evidence type="ECO:0000256" key="1">
    <source>
        <dbReference type="PROSITE-ProRule" id="PRU00285"/>
    </source>
</evidence>
<dbReference type="Gene3D" id="2.60.40.790">
    <property type="match status" value="1"/>
</dbReference>
<dbReference type="RefSeq" id="WP_174408250.1">
    <property type="nucleotide sequence ID" value="NZ_BLVP01000001.1"/>
</dbReference>
<gene>
    <name evidence="4" type="ORF">DSM19430T_02210</name>
</gene>
<dbReference type="EMBL" id="BLVP01000001">
    <property type="protein sequence ID" value="GFM35537.1"/>
    <property type="molecule type" value="Genomic_DNA"/>
</dbReference>
<evidence type="ECO:0000313" key="4">
    <source>
        <dbReference type="EMBL" id="GFM35537.1"/>
    </source>
</evidence>
<accession>A0A7J0BPB3</accession>
<proteinExistence type="inferred from homology"/>
<dbReference type="SUPFAM" id="SSF49764">
    <property type="entry name" value="HSP20-like chaperones"/>
    <property type="match status" value="1"/>
</dbReference>
<feature type="domain" description="SHSP" evidence="3">
    <location>
        <begin position="35"/>
        <end position="141"/>
    </location>
</feature>
<dbReference type="CDD" id="cd00298">
    <property type="entry name" value="ACD_sHsps_p23-like"/>
    <property type="match status" value="1"/>
</dbReference>
<reference evidence="4 5" key="1">
    <citation type="submission" date="2020-05" db="EMBL/GenBank/DDBJ databases">
        <title>Draft genome sequence of Desulfovibrio psychrotolerans JS1T.</title>
        <authorList>
            <person name="Ueno A."/>
            <person name="Tamazawa S."/>
            <person name="Tamamura S."/>
            <person name="Murakami T."/>
            <person name="Kiyama T."/>
            <person name="Inomata H."/>
            <person name="Amano Y."/>
            <person name="Miyakawa K."/>
            <person name="Tamaki H."/>
            <person name="Naganuma T."/>
            <person name="Kaneko K."/>
        </authorList>
    </citation>
    <scope>NUCLEOTIDE SEQUENCE [LARGE SCALE GENOMIC DNA]</scope>
    <source>
        <strain evidence="4 5">JS1</strain>
    </source>
</reference>
<dbReference type="InterPro" id="IPR008978">
    <property type="entry name" value="HSP20-like_chaperone"/>
</dbReference>
<dbReference type="PROSITE" id="PS01031">
    <property type="entry name" value="SHSP"/>
    <property type="match status" value="1"/>
</dbReference>
<evidence type="ECO:0000313" key="5">
    <source>
        <dbReference type="Proteomes" id="UP000503820"/>
    </source>
</evidence>
<dbReference type="Proteomes" id="UP000503820">
    <property type="component" value="Unassembled WGS sequence"/>
</dbReference>